<evidence type="ECO:0000259" key="7">
    <source>
        <dbReference type="PROSITE" id="PS50263"/>
    </source>
</evidence>
<comment type="caution">
    <text evidence="8">The sequence shown here is derived from an EMBL/GenBank/DDBJ whole genome shotgun (WGS) entry which is preliminary data.</text>
</comment>
<dbReference type="GO" id="GO:0006528">
    <property type="term" value="P:asparagine metabolic process"/>
    <property type="evidence" value="ECO:0007669"/>
    <property type="project" value="TreeGrafter"/>
</dbReference>
<dbReference type="OrthoDB" id="10250282at2759"/>
<keyword evidence="9" id="KW-1185">Reference proteome</keyword>
<keyword evidence="2" id="KW-0378">Hydrolase</keyword>
<dbReference type="Gene3D" id="3.60.110.10">
    <property type="entry name" value="Carbon-nitrogen hydrolase"/>
    <property type="match status" value="1"/>
</dbReference>
<dbReference type="InterPro" id="IPR045254">
    <property type="entry name" value="Nit1/2_C-N_Hydrolase"/>
</dbReference>
<dbReference type="GO" id="GO:0006541">
    <property type="term" value="P:glutamine metabolic process"/>
    <property type="evidence" value="ECO:0007669"/>
    <property type="project" value="TreeGrafter"/>
</dbReference>
<gene>
    <name evidence="8" type="ORF">EB796_003314</name>
</gene>
<comment type="catalytic activity">
    <reaction evidence="6">
        <text>2-oxosuccinamate + H2O = oxaloacetate + NH4(+)</text>
        <dbReference type="Rhea" id="RHEA:59412"/>
        <dbReference type="ChEBI" id="CHEBI:15377"/>
        <dbReference type="ChEBI" id="CHEBI:16452"/>
        <dbReference type="ChEBI" id="CHEBI:28938"/>
        <dbReference type="ChEBI" id="CHEBI:57735"/>
        <dbReference type="EC" id="3.5.1.3"/>
    </reaction>
    <physiologicalReaction direction="left-to-right" evidence="6">
        <dbReference type="Rhea" id="RHEA:59413"/>
    </physiologicalReaction>
</comment>
<dbReference type="Pfam" id="PF00795">
    <property type="entry name" value="CN_hydrolase"/>
    <property type="match status" value="1"/>
</dbReference>
<dbReference type="InterPro" id="IPR036526">
    <property type="entry name" value="C-N_Hydrolase_sf"/>
</dbReference>
<comment type="catalytic activity">
    <reaction evidence="3">
        <text>2-oxoglutaramate + H2O = 2-oxoglutarate + NH4(+)</text>
        <dbReference type="Rhea" id="RHEA:32963"/>
        <dbReference type="ChEBI" id="CHEBI:15377"/>
        <dbReference type="ChEBI" id="CHEBI:16769"/>
        <dbReference type="ChEBI" id="CHEBI:16810"/>
        <dbReference type="ChEBI" id="CHEBI:28938"/>
        <dbReference type="EC" id="3.5.1.3"/>
    </reaction>
    <physiologicalReaction direction="left-to-right" evidence="3">
        <dbReference type="Rhea" id="RHEA:32964"/>
    </physiologicalReaction>
</comment>
<dbReference type="CDD" id="cd07572">
    <property type="entry name" value="nit"/>
    <property type="match status" value="1"/>
</dbReference>
<feature type="domain" description="CN hydrolase" evidence="7">
    <location>
        <begin position="9"/>
        <end position="262"/>
    </location>
</feature>
<evidence type="ECO:0000313" key="9">
    <source>
        <dbReference type="Proteomes" id="UP000593567"/>
    </source>
</evidence>
<dbReference type="InterPro" id="IPR001110">
    <property type="entry name" value="UPF0012_CS"/>
</dbReference>
<organism evidence="8 9">
    <name type="scientific">Bugula neritina</name>
    <name type="common">Brown bryozoan</name>
    <name type="synonym">Sertularia neritina</name>
    <dbReference type="NCBI Taxonomy" id="10212"/>
    <lineage>
        <taxon>Eukaryota</taxon>
        <taxon>Metazoa</taxon>
        <taxon>Spiralia</taxon>
        <taxon>Lophotrochozoa</taxon>
        <taxon>Bryozoa</taxon>
        <taxon>Gymnolaemata</taxon>
        <taxon>Cheilostomatida</taxon>
        <taxon>Flustrina</taxon>
        <taxon>Buguloidea</taxon>
        <taxon>Bugulidae</taxon>
        <taxon>Bugula</taxon>
    </lineage>
</organism>
<evidence type="ECO:0000256" key="3">
    <source>
        <dbReference type="ARBA" id="ARBA00036637"/>
    </source>
</evidence>
<dbReference type="AlphaFoldDB" id="A0A7J7KJF4"/>
<dbReference type="GO" id="GO:0006107">
    <property type="term" value="P:oxaloacetate metabolic process"/>
    <property type="evidence" value="ECO:0007669"/>
    <property type="project" value="TreeGrafter"/>
</dbReference>
<evidence type="ECO:0000313" key="8">
    <source>
        <dbReference type="EMBL" id="KAF6038373.1"/>
    </source>
</evidence>
<evidence type="ECO:0000256" key="5">
    <source>
        <dbReference type="ARBA" id="ARBA00041576"/>
    </source>
</evidence>
<dbReference type="EMBL" id="VXIV02000419">
    <property type="protein sequence ID" value="KAF6038373.1"/>
    <property type="molecule type" value="Genomic_DNA"/>
</dbReference>
<dbReference type="PANTHER" id="PTHR23088:SF30">
    <property type="entry name" value="OMEGA-AMIDASE NIT2"/>
    <property type="match status" value="1"/>
</dbReference>
<protein>
    <recommendedName>
        <fullName evidence="4">omega-amidase</fullName>
        <ecNumber evidence="4">3.5.1.3</ecNumber>
    </recommendedName>
    <alternativeName>
        <fullName evidence="5">Nitrilase homolog 2</fullName>
    </alternativeName>
</protein>
<name>A0A7J7KJF4_BUGNE</name>
<comment type="similarity">
    <text evidence="1">Belongs to the carbon-nitrogen hydrolase superfamily. NIT1/NIT2 family.</text>
</comment>
<dbReference type="FunFam" id="3.60.110.10:FF:000002">
    <property type="entry name" value="Nitrilase family member 2"/>
    <property type="match status" value="1"/>
</dbReference>
<dbReference type="PROSITE" id="PS01227">
    <property type="entry name" value="UPF0012"/>
    <property type="match status" value="1"/>
</dbReference>
<evidence type="ECO:0000256" key="2">
    <source>
        <dbReference type="ARBA" id="ARBA00022801"/>
    </source>
</evidence>
<dbReference type="GO" id="GO:0050152">
    <property type="term" value="F:omega-amidase activity"/>
    <property type="evidence" value="ECO:0007669"/>
    <property type="project" value="UniProtKB-EC"/>
</dbReference>
<accession>A0A7J7KJF4</accession>
<dbReference type="PANTHER" id="PTHR23088">
    <property type="entry name" value="NITRILASE-RELATED"/>
    <property type="match status" value="1"/>
</dbReference>
<proteinExistence type="inferred from homology"/>
<dbReference type="PROSITE" id="PS50263">
    <property type="entry name" value="CN_HYDROLASE"/>
    <property type="match status" value="1"/>
</dbReference>
<dbReference type="Proteomes" id="UP000593567">
    <property type="component" value="Unassembled WGS sequence"/>
</dbReference>
<sequence length="288" mass="32119">MANRVINKIRIALIQLAVTSNKDNNLKHAMSMISQAAMKSRADSADSITPLVVLPECFNSPYGTQYFSEYAEEIPGKTTQMLSQIAKEEKIYLIGGSIPEKREGKLYNTATVYNPQGEMLLKYSKCHLFDIDIPGKIRFQESEVLSPGNQLGMFEMSGGLKIGLGICYDIRFPELSLLLARKGCKLLVFPGAFNMTTGPAHWELLQRGRALDNQSYIAACSPARDTKATYTAWGHSSVVDPWGDVIIKAEETEAIICTDIDLDRVDSVRQQIPVQTQKRNDIYQLKDC</sequence>
<evidence type="ECO:0000256" key="6">
    <source>
        <dbReference type="ARBA" id="ARBA00048745"/>
    </source>
</evidence>
<evidence type="ECO:0000256" key="4">
    <source>
        <dbReference type="ARBA" id="ARBA00039118"/>
    </source>
</evidence>
<evidence type="ECO:0000256" key="1">
    <source>
        <dbReference type="ARBA" id="ARBA00010613"/>
    </source>
</evidence>
<dbReference type="InterPro" id="IPR003010">
    <property type="entry name" value="C-N_Hydrolase"/>
</dbReference>
<dbReference type="SUPFAM" id="SSF56317">
    <property type="entry name" value="Carbon-nitrogen hydrolase"/>
    <property type="match status" value="1"/>
</dbReference>
<dbReference type="EC" id="3.5.1.3" evidence="4"/>
<dbReference type="GO" id="GO:0005739">
    <property type="term" value="C:mitochondrion"/>
    <property type="evidence" value="ECO:0007669"/>
    <property type="project" value="TreeGrafter"/>
</dbReference>
<reference evidence="8" key="1">
    <citation type="submission" date="2020-06" db="EMBL/GenBank/DDBJ databases">
        <title>Draft genome of Bugula neritina, a colonial animal packing powerful symbionts and potential medicines.</title>
        <authorList>
            <person name="Rayko M."/>
        </authorList>
    </citation>
    <scope>NUCLEOTIDE SEQUENCE [LARGE SCALE GENOMIC DNA]</scope>
    <source>
        <strain evidence="8">Kwan_BN1</strain>
    </source>
</reference>